<proteinExistence type="predicted"/>
<reference evidence="1 2" key="1">
    <citation type="submission" date="2016-09" db="EMBL/GenBank/DDBJ databases">
        <title>Complete genome of Desulfosporosinus sp. OL.</title>
        <authorList>
            <person name="Mardanov A."/>
            <person name="Beletsky A."/>
            <person name="Panova A."/>
            <person name="Karnachuk O."/>
            <person name="Ravin N."/>
        </authorList>
    </citation>
    <scope>NUCLEOTIDE SEQUENCE [LARGE SCALE GENOMIC DNA]</scope>
    <source>
        <strain evidence="1 2">OL</strain>
    </source>
</reference>
<dbReference type="RefSeq" id="WP_235838766.1">
    <property type="nucleotide sequence ID" value="NZ_MLBF01000012.1"/>
</dbReference>
<dbReference type="EMBL" id="MLBF01000012">
    <property type="protein sequence ID" value="OLN32024.1"/>
    <property type="molecule type" value="Genomic_DNA"/>
</dbReference>
<comment type="caution">
    <text evidence="1">The sequence shown here is derived from an EMBL/GenBank/DDBJ whole genome shotgun (WGS) entry which is preliminary data.</text>
</comment>
<dbReference type="Proteomes" id="UP000186102">
    <property type="component" value="Unassembled WGS sequence"/>
</dbReference>
<protein>
    <submittedName>
        <fullName evidence="1">Uncharacterized protein</fullName>
    </submittedName>
</protein>
<name>A0A1Q8QXF4_9FIRM</name>
<dbReference type="AlphaFoldDB" id="A0A1Q8QXF4"/>
<dbReference type="STRING" id="1888891.DSOL_2117"/>
<sequence>MAAKKGDNSIDILKEHGITNIVEYDTTEAVVQAAKDHKAVIFTMGRNRGTGSLFQN</sequence>
<evidence type="ECO:0000313" key="1">
    <source>
        <dbReference type="EMBL" id="OLN32024.1"/>
    </source>
</evidence>
<evidence type="ECO:0000313" key="2">
    <source>
        <dbReference type="Proteomes" id="UP000186102"/>
    </source>
</evidence>
<keyword evidence="2" id="KW-1185">Reference proteome</keyword>
<gene>
    <name evidence="1" type="ORF">DSOL_2117</name>
</gene>
<accession>A0A1Q8QXF4</accession>
<organism evidence="1 2">
    <name type="scientific">Desulfosporosinus metallidurans</name>
    <dbReference type="NCBI Taxonomy" id="1888891"/>
    <lineage>
        <taxon>Bacteria</taxon>
        <taxon>Bacillati</taxon>
        <taxon>Bacillota</taxon>
        <taxon>Clostridia</taxon>
        <taxon>Eubacteriales</taxon>
        <taxon>Desulfitobacteriaceae</taxon>
        <taxon>Desulfosporosinus</taxon>
    </lineage>
</organism>